<evidence type="ECO:0000256" key="2">
    <source>
        <dbReference type="ARBA" id="ARBA00046317"/>
    </source>
</evidence>
<name>A0A1G7WHG8_9HYPH</name>
<dbReference type="RefSeq" id="WP_090596652.1">
    <property type="nucleotide sequence ID" value="NZ_FNCS01000006.1"/>
</dbReference>
<dbReference type="Proteomes" id="UP000199495">
    <property type="component" value="Unassembled WGS sequence"/>
</dbReference>
<protein>
    <submittedName>
        <fullName evidence="5">3-methylcrotonyl-CoA carboxylase beta subunit</fullName>
    </submittedName>
</protein>
<dbReference type="InterPro" id="IPR011763">
    <property type="entry name" value="COA_CT_C"/>
</dbReference>
<dbReference type="FunFam" id="3.90.226.10:FF:000004">
    <property type="entry name" value="Methylcrotonoyl-CoA carboxylase beta chain"/>
    <property type="match status" value="1"/>
</dbReference>
<dbReference type="FunFam" id="3.90.226.10:FF:000007">
    <property type="entry name" value="Methylcrotonoyl-CoA carboxylase subunit beta"/>
    <property type="match status" value="1"/>
</dbReference>
<dbReference type="PROSITE" id="PS50980">
    <property type="entry name" value="COA_CT_NTER"/>
    <property type="match status" value="1"/>
</dbReference>
<dbReference type="AlphaFoldDB" id="A0A1G7WHG8"/>
<evidence type="ECO:0000259" key="4">
    <source>
        <dbReference type="PROSITE" id="PS50989"/>
    </source>
</evidence>
<dbReference type="InterPro" id="IPR029045">
    <property type="entry name" value="ClpP/crotonase-like_dom_sf"/>
</dbReference>
<organism evidence="5 6">
    <name type="scientific">Pelagibacterium luteolum</name>
    <dbReference type="NCBI Taxonomy" id="440168"/>
    <lineage>
        <taxon>Bacteria</taxon>
        <taxon>Pseudomonadati</taxon>
        <taxon>Pseudomonadota</taxon>
        <taxon>Alphaproteobacteria</taxon>
        <taxon>Hyphomicrobiales</taxon>
        <taxon>Devosiaceae</taxon>
        <taxon>Pelagibacterium</taxon>
    </lineage>
</organism>
<comment type="pathway">
    <text evidence="2">Amino-acid degradation; L-leucine degradation.</text>
</comment>
<comment type="similarity">
    <text evidence="1">Belongs to the AccD/PCCB family.</text>
</comment>
<sequence length="539" mass="57853">MIYPTLQSAINPASDTFRANAANNRALAATLRDTVVKTALGGPESARQRHVARGKLLPRDRVMRLLDPGSPFIEIGQLAAHDLYNGEAPGAGLICGIGLVSGQFAMIVANDPTVKGGAYFPMTVKKHLRAQEIALENRLPCIYLVDSGGANLPYQAEVFPDRDHFGRIFFNQAQMSAQSIPQIACVMGSCTAGGAYVPAMSDESVIVRNQGTIFLAGPPLVKAATGEIISAEELGGADTHGKKSGVVDHIAESDEHALTIVRDILVSNSRTAPSITRTIADLEPYVQGCAELYGVIPTDVRAPYDVREIIARLVDGARFFEFKANYGTTLVTGFADLWGTKIGIIANNGVLFSESALKGAHFIELCCQRHIPLLFLQNISGFMVGGKYEAGGIAKDGAKLVTAVATATVPKITVIIGGSFGAGNYGMAGRAYSPRFLFSWPNARISVMGGEQAASVLATVKRDGLESKGENWSAEDEEAFKTPIRERYETEGNPYYATARLWDDGIIDPAQTRDILGLAFQITLNAPIPERPRFGLFRM</sequence>
<dbReference type="EMBL" id="FNCS01000006">
    <property type="protein sequence ID" value="SDG71455.1"/>
    <property type="molecule type" value="Genomic_DNA"/>
</dbReference>
<evidence type="ECO:0000313" key="5">
    <source>
        <dbReference type="EMBL" id="SDG71455.1"/>
    </source>
</evidence>
<dbReference type="GO" id="GO:1905202">
    <property type="term" value="C:methylcrotonoyl-CoA carboxylase complex"/>
    <property type="evidence" value="ECO:0007669"/>
    <property type="project" value="TreeGrafter"/>
</dbReference>
<evidence type="ECO:0000256" key="1">
    <source>
        <dbReference type="ARBA" id="ARBA00006102"/>
    </source>
</evidence>
<dbReference type="Pfam" id="PF01039">
    <property type="entry name" value="Carboxyl_trans"/>
    <property type="match status" value="1"/>
</dbReference>
<dbReference type="OrthoDB" id="9803706at2"/>
<dbReference type="GO" id="GO:0004485">
    <property type="term" value="F:methylcrotonoyl-CoA carboxylase activity"/>
    <property type="evidence" value="ECO:0007669"/>
    <property type="project" value="TreeGrafter"/>
</dbReference>
<dbReference type="Gene3D" id="3.90.226.10">
    <property type="entry name" value="2-enoyl-CoA Hydratase, Chain A, domain 1"/>
    <property type="match status" value="2"/>
</dbReference>
<dbReference type="GO" id="GO:0006552">
    <property type="term" value="P:L-leucine catabolic process"/>
    <property type="evidence" value="ECO:0007669"/>
    <property type="project" value="TreeGrafter"/>
</dbReference>
<dbReference type="PROSITE" id="PS50989">
    <property type="entry name" value="COA_CT_CTER"/>
    <property type="match status" value="1"/>
</dbReference>
<dbReference type="InterPro" id="IPR034733">
    <property type="entry name" value="AcCoA_carboxyl_beta"/>
</dbReference>
<dbReference type="PANTHER" id="PTHR22855">
    <property type="entry name" value="ACETYL, PROPIONYL, PYRUVATE, AND GLUTACONYL CARBOXYLASE-RELATED"/>
    <property type="match status" value="1"/>
</dbReference>
<evidence type="ECO:0000313" key="6">
    <source>
        <dbReference type="Proteomes" id="UP000199495"/>
    </source>
</evidence>
<keyword evidence="6" id="KW-1185">Reference proteome</keyword>
<gene>
    <name evidence="5" type="ORF">SAMN04487974_106169</name>
</gene>
<proteinExistence type="inferred from homology"/>
<dbReference type="InterPro" id="IPR045190">
    <property type="entry name" value="MCCB/AccD1-like"/>
</dbReference>
<evidence type="ECO:0000259" key="3">
    <source>
        <dbReference type="PROSITE" id="PS50980"/>
    </source>
</evidence>
<reference evidence="5 6" key="1">
    <citation type="submission" date="2016-10" db="EMBL/GenBank/DDBJ databases">
        <authorList>
            <person name="de Groot N.N."/>
        </authorList>
    </citation>
    <scope>NUCLEOTIDE SEQUENCE [LARGE SCALE GENOMIC DNA]</scope>
    <source>
        <strain evidence="5 6">CGMCC 1.10267</strain>
    </source>
</reference>
<dbReference type="SUPFAM" id="SSF52096">
    <property type="entry name" value="ClpP/crotonase"/>
    <property type="match status" value="2"/>
</dbReference>
<accession>A0A1G7WHG8</accession>
<dbReference type="STRING" id="440168.SAMN04487974_106169"/>
<feature type="domain" description="CoA carboxyltransferase N-terminal" evidence="3">
    <location>
        <begin position="23"/>
        <end position="280"/>
    </location>
</feature>
<dbReference type="PANTHER" id="PTHR22855:SF13">
    <property type="entry name" value="METHYLCROTONOYL-COA CARBOXYLASE BETA CHAIN, MITOCHONDRIAL"/>
    <property type="match status" value="1"/>
</dbReference>
<dbReference type="InterPro" id="IPR011762">
    <property type="entry name" value="COA_CT_N"/>
</dbReference>
<feature type="domain" description="CoA carboxyltransferase C-terminal" evidence="4">
    <location>
        <begin position="274"/>
        <end position="530"/>
    </location>
</feature>